<comment type="subunit">
    <text evidence="12">Homotetramer.</text>
</comment>
<dbReference type="OrthoDB" id="9806756at2"/>
<dbReference type="HAMAP" id="MF_01855">
    <property type="entry name" value="FBPase_class1"/>
    <property type="match status" value="1"/>
</dbReference>
<organism evidence="16 17">
    <name type="scientific">Tepidimonas fonticaldi</name>
    <dbReference type="NCBI Taxonomy" id="1101373"/>
    <lineage>
        <taxon>Bacteria</taxon>
        <taxon>Pseudomonadati</taxon>
        <taxon>Pseudomonadota</taxon>
        <taxon>Betaproteobacteria</taxon>
        <taxon>Burkholderiales</taxon>
        <taxon>Tepidimonas</taxon>
    </lineage>
</organism>
<evidence type="ECO:0000256" key="12">
    <source>
        <dbReference type="HAMAP-Rule" id="MF_01855"/>
    </source>
</evidence>
<dbReference type="GO" id="GO:0006094">
    <property type="term" value="P:gluconeogenesis"/>
    <property type="evidence" value="ECO:0007669"/>
    <property type="project" value="UniProtKB-UniRule"/>
</dbReference>
<evidence type="ECO:0000256" key="13">
    <source>
        <dbReference type="RuleBase" id="RU000508"/>
    </source>
</evidence>
<comment type="cofactor">
    <cofactor evidence="12">
        <name>Mg(2+)</name>
        <dbReference type="ChEBI" id="CHEBI:18420"/>
    </cofactor>
    <text evidence="12">Binds 2 magnesium ions per subunit.</text>
</comment>
<comment type="subcellular location">
    <subcellularLocation>
        <location evidence="12">Cytoplasm</location>
    </subcellularLocation>
</comment>
<keyword evidence="8 12" id="KW-0460">Magnesium</keyword>
<dbReference type="CDD" id="cd00354">
    <property type="entry name" value="FBPase"/>
    <property type="match status" value="1"/>
</dbReference>
<dbReference type="RefSeq" id="WP_068610074.1">
    <property type="nucleotide sequence ID" value="NZ_LZDH01000065.1"/>
</dbReference>
<feature type="binding site" evidence="12">
    <location>
        <position position="117"/>
    </location>
    <ligand>
        <name>Mg(2+)</name>
        <dbReference type="ChEBI" id="CHEBI:18420"/>
        <label>1</label>
    </ligand>
</feature>
<evidence type="ECO:0000256" key="7">
    <source>
        <dbReference type="ARBA" id="ARBA00022801"/>
    </source>
</evidence>
<dbReference type="Pfam" id="PF00316">
    <property type="entry name" value="FBPase"/>
    <property type="match status" value="1"/>
</dbReference>
<dbReference type="GO" id="GO:0042132">
    <property type="term" value="F:fructose 1,6-bisphosphate 1-phosphatase activity"/>
    <property type="evidence" value="ECO:0007669"/>
    <property type="project" value="UniProtKB-UniRule"/>
</dbReference>
<dbReference type="FunFam" id="3.40.190.80:FF:000011">
    <property type="entry name" value="Fructose-1,6-bisphosphatase class 1"/>
    <property type="match status" value="1"/>
</dbReference>
<dbReference type="PROSITE" id="PS00124">
    <property type="entry name" value="FBPASE"/>
    <property type="match status" value="1"/>
</dbReference>
<comment type="similarity">
    <text evidence="3 12 13">Belongs to the FBPase class 1 family.</text>
</comment>
<dbReference type="InterPro" id="IPR020548">
    <property type="entry name" value="Fructose_bisphosphatase_AS"/>
</dbReference>
<reference evidence="16 17" key="1">
    <citation type="submission" date="2016-06" db="EMBL/GenBank/DDBJ databases">
        <title>Genome sequence of Tepidimonas fonticaldi PL17.</title>
        <authorList>
            <person name="Pinnaka A.K."/>
        </authorList>
    </citation>
    <scope>NUCLEOTIDE SEQUENCE [LARGE SCALE GENOMIC DNA]</scope>
    <source>
        <strain evidence="16 17">PL17</strain>
    </source>
</reference>
<dbReference type="GO" id="GO:0005986">
    <property type="term" value="P:sucrose biosynthetic process"/>
    <property type="evidence" value="ECO:0007669"/>
    <property type="project" value="TreeGrafter"/>
</dbReference>
<evidence type="ECO:0000256" key="5">
    <source>
        <dbReference type="ARBA" id="ARBA00022490"/>
    </source>
</evidence>
<comment type="caution">
    <text evidence="12">Lacks conserved residue(s) required for the propagation of feature annotation.</text>
</comment>
<dbReference type="InterPro" id="IPR033391">
    <property type="entry name" value="FBPase_N"/>
</dbReference>
<feature type="domain" description="Fructose-1-6-bisphosphatase class I N-terminal" evidence="14">
    <location>
        <begin position="8"/>
        <end position="202"/>
    </location>
</feature>
<feature type="binding site" evidence="12">
    <location>
        <position position="119"/>
    </location>
    <ligand>
        <name>Mg(2+)</name>
        <dbReference type="ChEBI" id="CHEBI:18420"/>
        <label>1</label>
    </ligand>
</feature>
<dbReference type="GO" id="GO:0030388">
    <property type="term" value="P:fructose 1,6-bisphosphate metabolic process"/>
    <property type="evidence" value="ECO:0007669"/>
    <property type="project" value="TreeGrafter"/>
</dbReference>
<dbReference type="PANTHER" id="PTHR11556:SF35">
    <property type="entry name" value="SEDOHEPTULOSE-1,7-BISPHOSPHATASE, CHLOROPLASTIC"/>
    <property type="match status" value="1"/>
</dbReference>
<evidence type="ECO:0000256" key="10">
    <source>
        <dbReference type="ARBA" id="ARBA00072069"/>
    </source>
</evidence>
<evidence type="ECO:0000256" key="3">
    <source>
        <dbReference type="ARBA" id="ARBA00010941"/>
    </source>
</evidence>
<comment type="pathway">
    <text evidence="2">Carbohydrate biosynthesis; Calvin cycle.</text>
</comment>
<dbReference type="PANTHER" id="PTHR11556">
    <property type="entry name" value="FRUCTOSE-1,6-BISPHOSPHATASE-RELATED"/>
    <property type="match status" value="1"/>
</dbReference>
<sequence length="360" mass="39233">MPLSRRTTLTQFLIEERRRHPSASGDFNALVLDVALACKAIARSVAFGALGGVLGAQSGSINVQGEEQKPLDVLSNEIFCRANEWGGHLAAMASEEMEAPHQIPPAFPRGKYLLVFDPLDGSGNIDVNVSVGSIFSVLRAPADAVESGRDATVDDFLQPGTAQVAAGYAIYGPSTMLVLTVGTGVHGFTLDPSLGEFKLTHPHLQVPAQTQEFAINASNSRFWEAPVKRYVDECLAGRSGPRGRDFNMRWIASLVAEAHRILMRGGVFLYPRDTRDPAKPGRLRLLYEANPIGMIIEQAGGRASTGHGPVLAVQPDSLHQRIGFVFGSREEVERIERYHRDPVPLRDGNPLFAERSLFRD</sequence>
<dbReference type="Pfam" id="PF18913">
    <property type="entry name" value="FBPase_C"/>
    <property type="match status" value="1"/>
</dbReference>
<feature type="domain" description="Fructose-1-6-bisphosphatase class 1 C-terminal" evidence="15">
    <location>
        <begin position="206"/>
        <end position="339"/>
    </location>
</feature>
<feature type="binding site" evidence="12">
    <location>
        <position position="288"/>
    </location>
    <ligand>
        <name>Mg(2+)</name>
        <dbReference type="ChEBI" id="CHEBI:18420"/>
        <label>2</label>
    </ligand>
</feature>
<dbReference type="FunFam" id="3.30.540.10:FF:000002">
    <property type="entry name" value="Fructose-1,6-bisphosphatase class 1"/>
    <property type="match status" value="1"/>
</dbReference>
<dbReference type="NCBIfam" id="NF006778">
    <property type="entry name" value="PRK09293.1-1"/>
    <property type="match status" value="1"/>
</dbReference>
<dbReference type="EC" id="3.1.3.11" evidence="4 12"/>
<evidence type="ECO:0000256" key="8">
    <source>
        <dbReference type="ARBA" id="ARBA00022842"/>
    </source>
</evidence>
<evidence type="ECO:0000313" key="17">
    <source>
        <dbReference type="Proteomes" id="UP000091969"/>
    </source>
</evidence>
<keyword evidence="6 12" id="KW-0479">Metal-binding</keyword>
<proteinExistence type="inferred from homology"/>
<dbReference type="InterPro" id="IPR000146">
    <property type="entry name" value="FBPase_class-1"/>
</dbReference>
<dbReference type="GO" id="GO:0006002">
    <property type="term" value="P:fructose 6-phosphate metabolic process"/>
    <property type="evidence" value="ECO:0007669"/>
    <property type="project" value="TreeGrafter"/>
</dbReference>
<keyword evidence="7 12" id="KW-0378">Hydrolase</keyword>
<evidence type="ECO:0000256" key="1">
    <source>
        <dbReference type="ARBA" id="ARBA00001273"/>
    </source>
</evidence>
<dbReference type="STRING" id="1101373.A9O67_08315"/>
<gene>
    <name evidence="12" type="primary">fbp</name>
    <name evidence="16" type="ORF">A9O67_08315</name>
</gene>
<dbReference type="PIRSF" id="PIRSF000904">
    <property type="entry name" value="FBPtase_SBPase"/>
    <property type="match status" value="1"/>
</dbReference>
<dbReference type="PIRSF" id="PIRSF500210">
    <property type="entry name" value="FBPtase"/>
    <property type="match status" value="1"/>
</dbReference>
<dbReference type="SUPFAM" id="SSF56655">
    <property type="entry name" value="Carbohydrate phosphatase"/>
    <property type="match status" value="1"/>
</dbReference>
<dbReference type="GO" id="GO:0005829">
    <property type="term" value="C:cytosol"/>
    <property type="evidence" value="ECO:0007669"/>
    <property type="project" value="TreeGrafter"/>
</dbReference>
<evidence type="ECO:0000256" key="4">
    <source>
        <dbReference type="ARBA" id="ARBA00013093"/>
    </source>
</evidence>
<evidence type="ECO:0000256" key="9">
    <source>
        <dbReference type="ARBA" id="ARBA00023277"/>
    </source>
</evidence>
<dbReference type="InterPro" id="IPR028343">
    <property type="entry name" value="FBPtase"/>
</dbReference>
<name>A0A1A6DSQ0_9BURK</name>
<keyword evidence="5 12" id="KW-0963">Cytoplasm</keyword>
<evidence type="ECO:0000256" key="11">
    <source>
        <dbReference type="ARBA" id="ARBA00081210"/>
    </source>
</evidence>
<dbReference type="Gene3D" id="3.40.190.80">
    <property type="match status" value="1"/>
</dbReference>
<dbReference type="GO" id="GO:0000287">
    <property type="term" value="F:magnesium ion binding"/>
    <property type="evidence" value="ECO:0007669"/>
    <property type="project" value="UniProtKB-UniRule"/>
</dbReference>
<feature type="binding site" evidence="12">
    <location>
        <position position="95"/>
    </location>
    <ligand>
        <name>Mg(2+)</name>
        <dbReference type="ChEBI" id="CHEBI:18420"/>
        <label>1</label>
    </ligand>
</feature>
<dbReference type="NCBIfam" id="NF006779">
    <property type="entry name" value="PRK09293.1-3"/>
    <property type="match status" value="1"/>
</dbReference>
<feature type="binding site" evidence="12">
    <location>
        <position position="120"/>
    </location>
    <ligand>
        <name>Mg(2+)</name>
        <dbReference type="ChEBI" id="CHEBI:18420"/>
        <label>2</label>
    </ligand>
</feature>
<dbReference type="PRINTS" id="PR00115">
    <property type="entry name" value="F16BPHPHTASE"/>
</dbReference>
<dbReference type="AlphaFoldDB" id="A0A1A6DSQ0"/>
<evidence type="ECO:0000256" key="6">
    <source>
        <dbReference type="ARBA" id="ARBA00022723"/>
    </source>
</evidence>
<dbReference type="InterPro" id="IPR044015">
    <property type="entry name" value="FBPase_C_dom"/>
</dbReference>
<dbReference type="EMBL" id="LZDH01000065">
    <property type="protein sequence ID" value="OBS29830.1"/>
    <property type="molecule type" value="Genomic_DNA"/>
</dbReference>
<dbReference type="GO" id="GO:0006000">
    <property type="term" value="P:fructose metabolic process"/>
    <property type="evidence" value="ECO:0007669"/>
    <property type="project" value="TreeGrafter"/>
</dbReference>
<comment type="caution">
    <text evidence="16">The sequence shown here is derived from an EMBL/GenBank/DDBJ whole genome shotgun (WGS) entry which is preliminary data.</text>
</comment>
<feature type="binding site" evidence="12">
    <location>
        <position position="117"/>
    </location>
    <ligand>
        <name>Mg(2+)</name>
        <dbReference type="ChEBI" id="CHEBI:18420"/>
        <label>2</label>
    </ligand>
</feature>
<evidence type="ECO:0000259" key="15">
    <source>
        <dbReference type="Pfam" id="PF18913"/>
    </source>
</evidence>
<accession>A0A1A6DSQ0</accession>
<protein>
    <recommendedName>
        <fullName evidence="10 12">Fructose-1,6-bisphosphatase class 1</fullName>
        <shortName evidence="12">FBPase class 1</shortName>
        <ecNumber evidence="4 12">3.1.3.11</ecNumber>
    </recommendedName>
    <alternativeName>
        <fullName evidence="11 12">D-fructose-1,6-bisphosphate 1-phosphohydrolase class 1</fullName>
    </alternativeName>
</protein>
<keyword evidence="9 12" id="KW-0119">Carbohydrate metabolism</keyword>
<comment type="catalytic activity">
    <reaction evidence="1 12">
        <text>beta-D-fructose 1,6-bisphosphate + H2O = beta-D-fructose 6-phosphate + phosphate</text>
        <dbReference type="Rhea" id="RHEA:11064"/>
        <dbReference type="ChEBI" id="CHEBI:15377"/>
        <dbReference type="ChEBI" id="CHEBI:32966"/>
        <dbReference type="ChEBI" id="CHEBI:43474"/>
        <dbReference type="ChEBI" id="CHEBI:57634"/>
        <dbReference type="EC" id="3.1.3.11"/>
    </reaction>
</comment>
<dbReference type="Proteomes" id="UP000091969">
    <property type="component" value="Unassembled WGS sequence"/>
</dbReference>
<evidence type="ECO:0000313" key="16">
    <source>
        <dbReference type="EMBL" id="OBS29830.1"/>
    </source>
</evidence>
<keyword evidence="17" id="KW-1185">Reference proteome</keyword>
<dbReference type="NCBIfam" id="NF006780">
    <property type="entry name" value="PRK09293.1-4"/>
    <property type="match status" value="1"/>
</dbReference>
<evidence type="ECO:0000256" key="2">
    <source>
        <dbReference type="ARBA" id="ARBA00005215"/>
    </source>
</evidence>
<dbReference type="Gene3D" id="3.30.540.10">
    <property type="entry name" value="Fructose-1,6-Bisphosphatase, subunit A, domain 1"/>
    <property type="match status" value="1"/>
</dbReference>
<evidence type="ECO:0000259" key="14">
    <source>
        <dbReference type="Pfam" id="PF00316"/>
    </source>
</evidence>
<feature type="binding site" evidence="12">
    <location>
        <position position="216"/>
    </location>
    <ligand>
        <name>substrate</name>
    </ligand>
</feature>